<dbReference type="Gene3D" id="3.90.870.10">
    <property type="entry name" value="DHBP synthase"/>
    <property type="match status" value="1"/>
</dbReference>
<dbReference type="InterPro" id="IPR017945">
    <property type="entry name" value="DHBP_synth_RibB-like_a/b_dom"/>
</dbReference>
<sequence length="256" mass="27493">MQLQTRSADEPMTTFYRCCNPDCNHNWLSRSKLSNVANVAVPSMAARVSVENLSSEILAVGYLKSGSVIALPTDTVYGLACDATNSSAINRLYAVKCRNENKPLAICLGEISEVKSWAYIQHLPYNLLSALLPGPVTLILNCTTNGLDKSLSLGGKVGIRIPDYPFIRHLACGLGKPLALTSANLSNEPSAVDISGFSSILYKIPAVFDAGNLGENHSASTVIDLSEIGHYIILRGGAGFTKTVNILKKFGLQNKY</sequence>
<evidence type="ECO:0000256" key="4">
    <source>
        <dbReference type="ARBA" id="ARBA00007663"/>
    </source>
</evidence>
<evidence type="ECO:0000313" key="22">
    <source>
        <dbReference type="EMBL" id="KAJ8938301.1"/>
    </source>
</evidence>
<evidence type="ECO:0000256" key="19">
    <source>
        <dbReference type="PROSITE-ProRule" id="PRU00472"/>
    </source>
</evidence>
<comment type="similarity">
    <text evidence="4">Belongs to the SUA5 family.</text>
</comment>
<evidence type="ECO:0000259" key="21">
    <source>
        <dbReference type="PROSITE" id="PS51163"/>
    </source>
</evidence>
<evidence type="ECO:0000256" key="2">
    <source>
        <dbReference type="ARBA" id="ARBA00004202"/>
    </source>
</evidence>
<dbReference type="InterPro" id="IPR001222">
    <property type="entry name" value="Znf_TFIIS"/>
</dbReference>
<keyword evidence="8" id="KW-0963">Cytoplasm</keyword>
<evidence type="ECO:0000256" key="1">
    <source>
        <dbReference type="ARBA" id="ARBA00004173"/>
    </source>
</evidence>
<dbReference type="Pfam" id="PF01096">
    <property type="entry name" value="Zn_ribbon_TFIIS"/>
    <property type="match status" value="1"/>
</dbReference>
<dbReference type="SUPFAM" id="SSF57783">
    <property type="entry name" value="Zinc beta-ribbon"/>
    <property type="match status" value="1"/>
</dbReference>
<gene>
    <name evidence="22" type="ORF">NQ318_020360</name>
</gene>
<keyword evidence="14" id="KW-0496">Mitochondrion</keyword>
<evidence type="ECO:0000256" key="5">
    <source>
        <dbReference type="ARBA" id="ARBA00012584"/>
    </source>
</evidence>
<comment type="subcellular location">
    <subcellularLocation>
        <location evidence="2">Cell membrane</location>
        <topology evidence="2">Peripheral membrane protein</topology>
    </subcellularLocation>
    <subcellularLocation>
        <location evidence="3">Cytoplasm</location>
    </subcellularLocation>
    <subcellularLocation>
        <location evidence="1">Mitochondrion</location>
    </subcellularLocation>
</comment>
<comment type="subunit">
    <text evidence="18">Interacts with RSC1A1.</text>
</comment>
<comment type="function">
    <text evidence="17">Cytoplasmic and mitochondrial threonylcarbamoyl-AMP synthase required for the formation of a threonylcarbamoyl group on adenosine at position 37 (t(6)A37) in tRNAs that read codons beginning with adenine. Catalyzes the conversion of L-threonine, HCO(3)(-)/CO(2) and ATP to give threonylcarbamoyl-AMP (TC-AMP) as the acyladenylate intermediate, with the release of diphosphate. Participates in t(6)A37 formation in cytoplasmic and mitochondrial tRNAs. May regulate the activity of some transporters.</text>
</comment>
<dbReference type="NCBIfam" id="TIGR00057">
    <property type="entry name" value="L-threonylcarbamoyladenylate synthase"/>
    <property type="match status" value="1"/>
</dbReference>
<evidence type="ECO:0000256" key="3">
    <source>
        <dbReference type="ARBA" id="ARBA00004496"/>
    </source>
</evidence>
<evidence type="ECO:0000256" key="14">
    <source>
        <dbReference type="ARBA" id="ARBA00023128"/>
    </source>
</evidence>
<evidence type="ECO:0000256" key="15">
    <source>
        <dbReference type="ARBA" id="ARBA00023136"/>
    </source>
</evidence>
<protein>
    <recommendedName>
        <fullName evidence="6">Threonylcarbamoyl-AMP synthase</fullName>
        <ecNumber evidence="5">2.7.7.87</ecNumber>
    </recommendedName>
</protein>
<dbReference type="Gene3D" id="2.20.25.10">
    <property type="match status" value="1"/>
</dbReference>
<dbReference type="EMBL" id="JAPWTK010000568">
    <property type="protein sequence ID" value="KAJ8938301.1"/>
    <property type="molecule type" value="Genomic_DNA"/>
</dbReference>
<dbReference type="Proteomes" id="UP001162162">
    <property type="component" value="Unassembled WGS sequence"/>
</dbReference>
<accession>A0AAV8XID7</accession>
<dbReference type="PANTHER" id="PTHR17490">
    <property type="entry name" value="SUA5"/>
    <property type="match status" value="1"/>
</dbReference>
<proteinExistence type="inferred from homology"/>
<evidence type="ECO:0000256" key="10">
    <source>
        <dbReference type="ARBA" id="ARBA00022723"/>
    </source>
</evidence>
<keyword evidence="15" id="KW-0472">Membrane</keyword>
<evidence type="ECO:0000256" key="18">
    <source>
        <dbReference type="ARBA" id="ARBA00063146"/>
    </source>
</evidence>
<comment type="catalytic activity">
    <reaction evidence="16">
        <text>L-threonine + hydrogencarbonate + ATP = L-threonylcarbamoyladenylate + diphosphate + H2O</text>
        <dbReference type="Rhea" id="RHEA:36407"/>
        <dbReference type="ChEBI" id="CHEBI:15377"/>
        <dbReference type="ChEBI" id="CHEBI:17544"/>
        <dbReference type="ChEBI" id="CHEBI:30616"/>
        <dbReference type="ChEBI" id="CHEBI:33019"/>
        <dbReference type="ChEBI" id="CHEBI:57926"/>
        <dbReference type="ChEBI" id="CHEBI:73682"/>
        <dbReference type="EC" id="2.7.7.87"/>
    </reaction>
</comment>
<dbReference type="GO" id="GO:0008270">
    <property type="term" value="F:zinc ion binding"/>
    <property type="evidence" value="ECO:0007669"/>
    <property type="project" value="UniProtKB-KW"/>
</dbReference>
<keyword evidence="12" id="KW-0862">Zinc</keyword>
<dbReference type="GO" id="GO:0061710">
    <property type="term" value="F:L-threonylcarbamoyladenylate synthase"/>
    <property type="evidence" value="ECO:0007669"/>
    <property type="project" value="UniProtKB-EC"/>
</dbReference>
<reference evidence="22" key="1">
    <citation type="journal article" date="2023" name="Insect Mol. Biol.">
        <title>Genome sequencing provides insights into the evolution of gene families encoding plant cell wall-degrading enzymes in longhorned beetles.</title>
        <authorList>
            <person name="Shin N.R."/>
            <person name="Okamura Y."/>
            <person name="Kirsch R."/>
            <person name="Pauchet Y."/>
        </authorList>
    </citation>
    <scope>NUCLEOTIDE SEQUENCE</scope>
    <source>
        <strain evidence="22">AMC_N1</strain>
    </source>
</reference>
<evidence type="ECO:0000256" key="17">
    <source>
        <dbReference type="ARBA" id="ARBA00058524"/>
    </source>
</evidence>
<dbReference type="Pfam" id="PF01300">
    <property type="entry name" value="Sua5_yciO_yrdC"/>
    <property type="match status" value="1"/>
</dbReference>
<evidence type="ECO:0000313" key="23">
    <source>
        <dbReference type="Proteomes" id="UP001162162"/>
    </source>
</evidence>
<keyword evidence="9" id="KW-0808">Transferase</keyword>
<keyword evidence="23" id="KW-1185">Reference proteome</keyword>
<dbReference type="SMART" id="SM00440">
    <property type="entry name" value="ZnF_C2C2"/>
    <property type="match status" value="1"/>
</dbReference>
<feature type="domain" description="YrdC-like" evidence="21">
    <location>
        <begin position="53"/>
        <end position="239"/>
    </location>
</feature>
<dbReference type="GO" id="GO:0000049">
    <property type="term" value="F:tRNA binding"/>
    <property type="evidence" value="ECO:0007669"/>
    <property type="project" value="TreeGrafter"/>
</dbReference>
<keyword evidence="13" id="KW-0809">Transit peptide</keyword>
<dbReference type="SUPFAM" id="SSF55821">
    <property type="entry name" value="YrdC/RibB"/>
    <property type="match status" value="1"/>
</dbReference>
<dbReference type="PANTHER" id="PTHR17490:SF10">
    <property type="entry name" value="THREONYLCARBAMOYL-AMP SYNTHASE"/>
    <property type="match status" value="1"/>
</dbReference>
<evidence type="ECO:0000256" key="16">
    <source>
        <dbReference type="ARBA" id="ARBA00048366"/>
    </source>
</evidence>
<dbReference type="PROSITE" id="PS51163">
    <property type="entry name" value="YRDC"/>
    <property type="match status" value="1"/>
</dbReference>
<evidence type="ECO:0000256" key="6">
    <source>
        <dbReference type="ARBA" id="ARBA00015492"/>
    </source>
</evidence>
<evidence type="ECO:0000256" key="9">
    <source>
        <dbReference type="ARBA" id="ARBA00022679"/>
    </source>
</evidence>
<evidence type="ECO:0000256" key="13">
    <source>
        <dbReference type="ARBA" id="ARBA00022946"/>
    </source>
</evidence>
<dbReference type="GO" id="GO:0006450">
    <property type="term" value="P:regulation of translational fidelity"/>
    <property type="evidence" value="ECO:0007669"/>
    <property type="project" value="TreeGrafter"/>
</dbReference>
<evidence type="ECO:0000256" key="8">
    <source>
        <dbReference type="ARBA" id="ARBA00022490"/>
    </source>
</evidence>
<keyword evidence="11 19" id="KW-0863">Zinc-finger</keyword>
<dbReference type="GO" id="GO:0005886">
    <property type="term" value="C:plasma membrane"/>
    <property type="evidence" value="ECO:0007669"/>
    <property type="project" value="UniProtKB-SubCell"/>
</dbReference>
<dbReference type="FunFam" id="3.90.870.10:FF:000007">
    <property type="entry name" value="YrdC N6-threonylcarbamoyltransferase domain containing"/>
    <property type="match status" value="1"/>
</dbReference>
<dbReference type="InterPro" id="IPR006070">
    <property type="entry name" value="Sua5-like_dom"/>
</dbReference>
<dbReference type="GO" id="GO:0005739">
    <property type="term" value="C:mitochondrion"/>
    <property type="evidence" value="ECO:0007669"/>
    <property type="project" value="UniProtKB-SubCell"/>
</dbReference>
<keyword evidence="10" id="KW-0479">Metal-binding</keyword>
<dbReference type="PROSITE" id="PS51133">
    <property type="entry name" value="ZF_TFIIS_2"/>
    <property type="match status" value="1"/>
</dbReference>
<evidence type="ECO:0000256" key="11">
    <source>
        <dbReference type="ARBA" id="ARBA00022771"/>
    </source>
</evidence>
<evidence type="ECO:0000256" key="7">
    <source>
        <dbReference type="ARBA" id="ARBA00022475"/>
    </source>
</evidence>
<keyword evidence="7" id="KW-1003">Cell membrane</keyword>
<evidence type="ECO:0000259" key="20">
    <source>
        <dbReference type="PROSITE" id="PS51133"/>
    </source>
</evidence>
<dbReference type="AlphaFoldDB" id="A0AAV8XID7"/>
<evidence type="ECO:0000256" key="12">
    <source>
        <dbReference type="ARBA" id="ARBA00022833"/>
    </source>
</evidence>
<dbReference type="GO" id="GO:0006351">
    <property type="term" value="P:DNA-templated transcription"/>
    <property type="evidence" value="ECO:0007669"/>
    <property type="project" value="InterPro"/>
</dbReference>
<dbReference type="EC" id="2.7.7.87" evidence="5"/>
<dbReference type="GO" id="GO:0003725">
    <property type="term" value="F:double-stranded RNA binding"/>
    <property type="evidence" value="ECO:0007669"/>
    <property type="project" value="InterPro"/>
</dbReference>
<dbReference type="InterPro" id="IPR050156">
    <property type="entry name" value="TC-AMP_synthase_SUA5"/>
</dbReference>
<feature type="domain" description="TFIIS-type" evidence="20">
    <location>
        <begin position="1"/>
        <end position="28"/>
    </location>
</feature>
<name>A0AAV8XID7_9CUCU</name>
<organism evidence="22 23">
    <name type="scientific">Aromia moschata</name>
    <dbReference type="NCBI Taxonomy" id="1265417"/>
    <lineage>
        <taxon>Eukaryota</taxon>
        <taxon>Metazoa</taxon>
        <taxon>Ecdysozoa</taxon>
        <taxon>Arthropoda</taxon>
        <taxon>Hexapoda</taxon>
        <taxon>Insecta</taxon>
        <taxon>Pterygota</taxon>
        <taxon>Neoptera</taxon>
        <taxon>Endopterygota</taxon>
        <taxon>Coleoptera</taxon>
        <taxon>Polyphaga</taxon>
        <taxon>Cucujiformia</taxon>
        <taxon>Chrysomeloidea</taxon>
        <taxon>Cerambycidae</taxon>
        <taxon>Cerambycinae</taxon>
        <taxon>Callichromatini</taxon>
        <taxon>Aromia</taxon>
    </lineage>
</organism>
<comment type="caution">
    <text evidence="22">The sequence shown here is derived from an EMBL/GenBank/DDBJ whole genome shotgun (WGS) entry which is preliminary data.</text>
</comment>